<evidence type="ECO:0000313" key="1">
    <source>
        <dbReference type="EMBL" id="KAA3474541.1"/>
    </source>
</evidence>
<reference evidence="2" key="1">
    <citation type="journal article" date="2019" name="Plant Biotechnol. J.">
        <title>Genome sequencing of the Australian wild diploid species Gossypium australe highlights disease resistance and delayed gland morphogenesis.</title>
        <authorList>
            <person name="Cai Y."/>
            <person name="Cai X."/>
            <person name="Wang Q."/>
            <person name="Wang P."/>
            <person name="Zhang Y."/>
            <person name="Cai C."/>
            <person name="Xu Y."/>
            <person name="Wang K."/>
            <person name="Zhou Z."/>
            <person name="Wang C."/>
            <person name="Geng S."/>
            <person name="Li B."/>
            <person name="Dong Q."/>
            <person name="Hou Y."/>
            <person name="Wang H."/>
            <person name="Ai P."/>
            <person name="Liu Z."/>
            <person name="Yi F."/>
            <person name="Sun M."/>
            <person name="An G."/>
            <person name="Cheng J."/>
            <person name="Zhang Y."/>
            <person name="Shi Q."/>
            <person name="Xie Y."/>
            <person name="Shi X."/>
            <person name="Chang Y."/>
            <person name="Huang F."/>
            <person name="Chen Y."/>
            <person name="Hong S."/>
            <person name="Mi L."/>
            <person name="Sun Q."/>
            <person name="Zhang L."/>
            <person name="Zhou B."/>
            <person name="Peng R."/>
            <person name="Zhang X."/>
            <person name="Liu F."/>
        </authorList>
    </citation>
    <scope>NUCLEOTIDE SEQUENCE [LARGE SCALE GENOMIC DNA]</scope>
    <source>
        <strain evidence="2">cv. PA1801</strain>
    </source>
</reference>
<dbReference type="EMBL" id="SMMG02000005">
    <property type="protein sequence ID" value="KAA3474541.1"/>
    <property type="molecule type" value="Genomic_DNA"/>
</dbReference>
<evidence type="ECO:0000313" key="2">
    <source>
        <dbReference type="Proteomes" id="UP000325315"/>
    </source>
</evidence>
<accession>A0A5B6VYP5</accession>
<proteinExistence type="predicted"/>
<keyword evidence="2" id="KW-1185">Reference proteome</keyword>
<sequence>MVLQYHHLATNHQGLIHAPPFVAHAPLLAASWYKHGKETYESLRQYSQRWRDTTPQMQPLLTQRETTMSFVSTLQPSYHDKIDGSATRNFNDSNIRREMIENTIKG</sequence>
<dbReference type="AlphaFoldDB" id="A0A5B6VYP5"/>
<name>A0A5B6VYP5_9ROSI</name>
<dbReference type="PANTHER" id="PTHR32108:SF9">
    <property type="entry name" value="REVERSE TRANSCRIPTASE RNASE H-LIKE DOMAIN-CONTAINING PROTEIN"/>
    <property type="match status" value="1"/>
</dbReference>
<comment type="caution">
    <text evidence="1">The sequence shown here is derived from an EMBL/GenBank/DDBJ whole genome shotgun (WGS) entry which is preliminary data.</text>
</comment>
<dbReference type="PANTHER" id="PTHR32108">
    <property type="entry name" value="DNA-DIRECTED RNA POLYMERASE SUBUNIT ALPHA"/>
    <property type="match status" value="1"/>
</dbReference>
<protein>
    <submittedName>
        <fullName evidence="1">Gag-pro-like protein</fullName>
    </submittedName>
</protein>
<gene>
    <name evidence="1" type="ORF">EPI10_024816</name>
</gene>
<dbReference type="Proteomes" id="UP000325315">
    <property type="component" value="Unassembled WGS sequence"/>
</dbReference>
<organism evidence="1 2">
    <name type="scientific">Gossypium australe</name>
    <dbReference type="NCBI Taxonomy" id="47621"/>
    <lineage>
        <taxon>Eukaryota</taxon>
        <taxon>Viridiplantae</taxon>
        <taxon>Streptophyta</taxon>
        <taxon>Embryophyta</taxon>
        <taxon>Tracheophyta</taxon>
        <taxon>Spermatophyta</taxon>
        <taxon>Magnoliopsida</taxon>
        <taxon>eudicotyledons</taxon>
        <taxon>Gunneridae</taxon>
        <taxon>Pentapetalae</taxon>
        <taxon>rosids</taxon>
        <taxon>malvids</taxon>
        <taxon>Malvales</taxon>
        <taxon>Malvaceae</taxon>
        <taxon>Malvoideae</taxon>
        <taxon>Gossypium</taxon>
    </lineage>
</organism>